<feature type="compositionally biased region" description="Polar residues" evidence="1">
    <location>
        <begin position="18"/>
        <end position="30"/>
    </location>
</feature>
<dbReference type="EMBL" id="JAAAHW010010971">
    <property type="protein sequence ID" value="KAF9921752.1"/>
    <property type="molecule type" value="Genomic_DNA"/>
</dbReference>
<proteinExistence type="predicted"/>
<evidence type="ECO:0000256" key="1">
    <source>
        <dbReference type="SAM" id="MobiDB-lite"/>
    </source>
</evidence>
<evidence type="ECO:0000313" key="3">
    <source>
        <dbReference type="Proteomes" id="UP000749646"/>
    </source>
</evidence>
<name>A0A9P6IHQ9_9FUNG</name>
<keyword evidence="3" id="KW-1185">Reference proteome</keyword>
<dbReference type="Proteomes" id="UP000749646">
    <property type="component" value="Unassembled WGS sequence"/>
</dbReference>
<gene>
    <name evidence="2" type="ORF">BGZ65_010098</name>
</gene>
<feature type="non-terminal residue" evidence="2">
    <location>
        <position position="82"/>
    </location>
</feature>
<reference evidence="2" key="1">
    <citation type="journal article" date="2020" name="Fungal Divers.">
        <title>Resolving the Mortierellaceae phylogeny through synthesis of multi-gene phylogenetics and phylogenomics.</title>
        <authorList>
            <person name="Vandepol N."/>
            <person name="Liber J."/>
            <person name="Desiro A."/>
            <person name="Na H."/>
            <person name="Kennedy M."/>
            <person name="Barry K."/>
            <person name="Grigoriev I.V."/>
            <person name="Miller A.N."/>
            <person name="O'Donnell K."/>
            <person name="Stajich J.E."/>
            <person name="Bonito G."/>
        </authorList>
    </citation>
    <scope>NUCLEOTIDE SEQUENCE</scope>
    <source>
        <strain evidence="2">MES-2147</strain>
    </source>
</reference>
<dbReference type="OrthoDB" id="26899at2759"/>
<comment type="caution">
    <text evidence="2">The sequence shown here is derived from an EMBL/GenBank/DDBJ whole genome shotgun (WGS) entry which is preliminary data.</text>
</comment>
<sequence length="82" mass="8962">MELQYITEAAVEYEDINGNPTSKSVGSKETLSSSPPKRKPLSRSKAAQAAHADMVAFGRDLVIHDMEDALATIIGMQKRMLN</sequence>
<protein>
    <submittedName>
        <fullName evidence="2">Uncharacterized protein</fullName>
    </submittedName>
</protein>
<organism evidence="2 3">
    <name type="scientific">Modicella reniformis</name>
    <dbReference type="NCBI Taxonomy" id="1440133"/>
    <lineage>
        <taxon>Eukaryota</taxon>
        <taxon>Fungi</taxon>
        <taxon>Fungi incertae sedis</taxon>
        <taxon>Mucoromycota</taxon>
        <taxon>Mortierellomycotina</taxon>
        <taxon>Mortierellomycetes</taxon>
        <taxon>Mortierellales</taxon>
        <taxon>Mortierellaceae</taxon>
        <taxon>Modicella</taxon>
    </lineage>
</organism>
<feature type="region of interest" description="Disordered" evidence="1">
    <location>
        <begin position="16"/>
        <end position="46"/>
    </location>
</feature>
<dbReference type="AlphaFoldDB" id="A0A9P6IHQ9"/>
<accession>A0A9P6IHQ9</accession>
<evidence type="ECO:0000313" key="2">
    <source>
        <dbReference type="EMBL" id="KAF9921752.1"/>
    </source>
</evidence>